<keyword evidence="2" id="KW-1185">Reference proteome</keyword>
<dbReference type="OrthoDB" id="264195at2"/>
<protein>
    <recommendedName>
        <fullName evidence="3">SMI1/KNR4 family protein</fullName>
    </recommendedName>
</protein>
<dbReference type="EMBL" id="SDWV01000022">
    <property type="protein sequence ID" value="RYC05652.1"/>
    <property type="molecule type" value="Genomic_DNA"/>
</dbReference>
<evidence type="ECO:0008006" key="3">
    <source>
        <dbReference type="Google" id="ProtNLM"/>
    </source>
</evidence>
<dbReference type="RefSeq" id="WP_129428287.1">
    <property type="nucleotide sequence ID" value="NZ_SDWV01000022.1"/>
</dbReference>
<dbReference type="PANTHER" id="PTHR32011">
    <property type="entry name" value="OS08G0472400 PROTEIN"/>
    <property type="match status" value="1"/>
</dbReference>
<proteinExistence type="predicted"/>
<evidence type="ECO:0000313" key="2">
    <source>
        <dbReference type="Proteomes" id="UP000291101"/>
    </source>
</evidence>
<dbReference type="AlphaFoldDB" id="A0A4Q2SJR7"/>
<organism evidence="1 2">
    <name type="scientific">Nocardioides zhouii</name>
    <dbReference type="NCBI Taxonomy" id="1168729"/>
    <lineage>
        <taxon>Bacteria</taxon>
        <taxon>Bacillati</taxon>
        <taxon>Actinomycetota</taxon>
        <taxon>Actinomycetes</taxon>
        <taxon>Propionibacteriales</taxon>
        <taxon>Nocardioidaceae</taxon>
        <taxon>Nocardioides</taxon>
    </lineage>
</organism>
<reference evidence="1 2" key="1">
    <citation type="submission" date="2019-01" db="EMBL/GenBank/DDBJ databases">
        <title>Novel species of Nocardioides.</title>
        <authorList>
            <person name="Liu Q."/>
            <person name="X Y.-H."/>
        </authorList>
    </citation>
    <scope>NUCLEOTIDE SEQUENCE [LARGE SCALE GENOMIC DNA]</scope>
    <source>
        <strain evidence="1 2">HLT2-9</strain>
    </source>
</reference>
<gene>
    <name evidence="1" type="ORF">EUA94_18055</name>
</gene>
<comment type="caution">
    <text evidence="1">The sequence shown here is derived from an EMBL/GenBank/DDBJ whole genome shotgun (WGS) entry which is preliminary data.</text>
</comment>
<sequence length="191" mass="22021">MLQLPPLSIQRLRDRGVMLDPGLTDEEVTRVEERVGFQFGQEHREFLQDALPVGEFWPDWRHGATADLRKQLDWPVEGVLGNAARMSFWPPAWGERPTSADERERTARAQLDRVPRLVPVHSYRYITVDPIFVPSPVFSIHEIDVIVFGDDLLDFVAREFHMPPRHQSPAPTYVPFWSELAARTAAWELGQ</sequence>
<dbReference type="PANTHER" id="PTHR32011:SF2">
    <property type="entry name" value="OS08G0472400 PROTEIN"/>
    <property type="match status" value="1"/>
</dbReference>
<dbReference type="Proteomes" id="UP000291101">
    <property type="component" value="Unassembled WGS sequence"/>
</dbReference>
<accession>A0A4Q2SJR7</accession>
<name>A0A4Q2SJR7_9ACTN</name>
<evidence type="ECO:0000313" key="1">
    <source>
        <dbReference type="EMBL" id="RYC05652.1"/>
    </source>
</evidence>